<reference evidence="1 2" key="1">
    <citation type="submission" date="2013-01" db="EMBL/GenBank/DDBJ databases">
        <authorList>
            <person name="Harkins D.M."/>
            <person name="Durkin A.S."/>
            <person name="Brinkac L.M."/>
            <person name="Haft D.H."/>
            <person name="Selengut J.D."/>
            <person name="Sanka R."/>
            <person name="DePew J."/>
            <person name="Purushe J."/>
            <person name="Galloway R.L."/>
            <person name="Vinetz J.M."/>
            <person name="Sutton G.G."/>
            <person name="Nierman W.C."/>
            <person name="Fouts D.E."/>
        </authorList>
    </citation>
    <scope>NUCLEOTIDE SEQUENCE [LARGE SCALE GENOMIC DNA]</scope>
    <source>
        <strain evidence="1 2">79601</strain>
    </source>
</reference>
<comment type="caution">
    <text evidence="1">The sequence shown here is derived from an EMBL/GenBank/DDBJ whole genome shotgun (WGS) entry which is preliminary data.</text>
</comment>
<sequence>MYDGFVFFDVVGHRFFGIRFYFRISAYDLETHFDTGHSVLRNRIDVLVDSLAIRFGNDYSR</sequence>
<accession>M6DBN4</accession>
<protein>
    <submittedName>
        <fullName evidence="1">Uncharacterized protein</fullName>
    </submittedName>
</protein>
<proteinExistence type="predicted"/>
<organism evidence="1 2">
    <name type="scientific">Leptospira alstonii serovar Sichuan str. 79601</name>
    <dbReference type="NCBI Taxonomy" id="1218565"/>
    <lineage>
        <taxon>Bacteria</taxon>
        <taxon>Pseudomonadati</taxon>
        <taxon>Spirochaetota</taxon>
        <taxon>Spirochaetia</taxon>
        <taxon>Leptospirales</taxon>
        <taxon>Leptospiraceae</taxon>
        <taxon>Leptospira</taxon>
    </lineage>
</organism>
<evidence type="ECO:0000313" key="1">
    <source>
        <dbReference type="EMBL" id="EMJ95945.1"/>
    </source>
</evidence>
<dbReference type="AlphaFoldDB" id="M6DBN4"/>
<name>M6DBN4_9LEPT</name>
<evidence type="ECO:0000313" key="2">
    <source>
        <dbReference type="Proteomes" id="UP000011988"/>
    </source>
</evidence>
<gene>
    <name evidence="1" type="ORF">LEP1GSC194_0576</name>
</gene>
<dbReference type="PATRIC" id="fig|1218565.3.peg.1572"/>
<dbReference type="EMBL" id="ANIK01000028">
    <property type="protein sequence ID" value="EMJ95945.1"/>
    <property type="molecule type" value="Genomic_DNA"/>
</dbReference>
<dbReference type="Proteomes" id="UP000011988">
    <property type="component" value="Unassembled WGS sequence"/>
</dbReference>